<reference evidence="1" key="1">
    <citation type="journal article" date="2023" name="Science">
        <title>Elucidation of the pathway for biosynthesis of saponin adjuvants from the soapbark tree.</title>
        <authorList>
            <person name="Reed J."/>
            <person name="Orme A."/>
            <person name="El-Demerdash A."/>
            <person name="Owen C."/>
            <person name="Martin L.B.B."/>
            <person name="Misra R.C."/>
            <person name="Kikuchi S."/>
            <person name="Rejzek M."/>
            <person name="Martin A.C."/>
            <person name="Harkess A."/>
            <person name="Leebens-Mack J."/>
            <person name="Louveau T."/>
            <person name="Stephenson M.J."/>
            <person name="Osbourn A."/>
        </authorList>
    </citation>
    <scope>NUCLEOTIDE SEQUENCE</scope>
    <source>
        <strain evidence="1">S10</strain>
    </source>
</reference>
<dbReference type="PANTHER" id="PTHR32254:SF5">
    <property type="entry name" value="CALCINEURIN-LIKE METALLO-PHOSPHOESTERASE SUPERFAMILY PROTEIN"/>
    <property type="match status" value="1"/>
</dbReference>
<dbReference type="SUPFAM" id="SSF56300">
    <property type="entry name" value="Metallo-dependent phosphatases"/>
    <property type="match status" value="1"/>
</dbReference>
<organism evidence="1 2">
    <name type="scientific">Quillaja saponaria</name>
    <name type="common">Soap bark tree</name>
    <dbReference type="NCBI Taxonomy" id="32244"/>
    <lineage>
        <taxon>Eukaryota</taxon>
        <taxon>Viridiplantae</taxon>
        <taxon>Streptophyta</taxon>
        <taxon>Embryophyta</taxon>
        <taxon>Tracheophyta</taxon>
        <taxon>Spermatophyta</taxon>
        <taxon>Magnoliopsida</taxon>
        <taxon>eudicotyledons</taxon>
        <taxon>Gunneridae</taxon>
        <taxon>Pentapetalae</taxon>
        <taxon>rosids</taxon>
        <taxon>fabids</taxon>
        <taxon>Fabales</taxon>
        <taxon>Quillajaceae</taxon>
        <taxon>Quillaja</taxon>
    </lineage>
</organism>
<dbReference type="PANTHER" id="PTHR32254">
    <property type="entry name" value="EXPRESSED PROTEIN"/>
    <property type="match status" value="1"/>
</dbReference>
<name>A0AAD7VL06_QUISA</name>
<accession>A0AAD7VL06</accession>
<proteinExistence type="predicted"/>
<comment type="caution">
    <text evidence="1">The sequence shown here is derived from an EMBL/GenBank/DDBJ whole genome shotgun (WGS) entry which is preliminary data.</text>
</comment>
<sequence length="292" mass="32942">MEKTSWACTIITQVSLCCALYLAINLGQPQNFVYRQRNEKIPLDLYFISVTGGFRPLEQQTKLLKQMEKVARIYKARFVVNSSELGEDDPLEQNATRHFSSLKVPWHTTRASKGHEVGCFHEKIKTPNGSMLEIIGVDIELLQDSASARISSNNNTQLQWLIKTLEASTSNWRMIVGYHPLVVCGEDKKKMEAEPNLESLHRVFQRFGVNACLSGQHCSIHEGSVAYIGNPSPMKSKSYSISLNRKTVFSGELVNGFLLHRVSSLQIVTYFVTSAGEVAYRTVLQQWGREVI</sequence>
<protein>
    <submittedName>
        <fullName evidence="1">Calcineurin-like metallo-phosphoesterase superfamily protein</fullName>
    </submittedName>
</protein>
<dbReference type="AlphaFoldDB" id="A0AAD7VL06"/>
<dbReference type="Gene3D" id="3.60.21.10">
    <property type="match status" value="1"/>
</dbReference>
<evidence type="ECO:0000313" key="2">
    <source>
        <dbReference type="Proteomes" id="UP001163823"/>
    </source>
</evidence>
<dbReference type="InterPro" id="IPR029052">
    <property type="entry name" value="Metallo-depent_PP-like"/>
</dbReference>
<evidence type="ECO:0000313" key="1">
    <source>
        <dbReference type="EMBL" id="KAJ7979627.1"/>
    </source>
</evidence>
<gene>
    <name evidence="1" type="ORF">O6P43_003005</name>
</gene>
<dbReference type="KEGG" id="qsa:O6P43_003005"/>
<keyword evidence="2" id="KW-1185">Reference proteome</keyword>
<dbReference type="EMBL" id="JARAOO010000002">
    <property type="protein sequence ID" value="KAJ7979627.1"/>
    <property type="molecule type" value="Genomic_DNA"/>
</dbReference>
<dbReference type="Proteomes" id="UP001163823">
    <property type="component" value="Chromosome 2"/>
</dbReference>